<reference evidence="1" key="1">
    <citation type="submission" date="2022-07" db="EMBL/GenBank/DDBJ databases">
        <title>Phylogenomic reconstructions and comparative analyses of Kickxellomycotina fungi.</title>
        <authorList>
            <person name="Reynolds N.K."/>
            <person name="Stajich J.E."/>
            <person name="Barry K."/>
            <person name="Grigoriev I.V."/>
            <person name="Crous P."/>
            <person name="Smith M.E."/>
        </authorList>
    </citation>
    <scope>NUCLEOTIDE SEQUENCE</scope>
    <source>
        <strain evidence="1">NRRL 1565</strain>
    </source>
</reference>
<evidence type="ECO:0000313" key="2">
    <source>
        <dbReference type="Proteomes" id="UP001140094"/>
    </source>
</evidence>
<dbReference type="Gene3D" id="3.40.50.150">
    <property type="entry name" value="Vaccinia Virus protein VP39"/>
    <property type="match status" value="1"/>
</dbReference>
<dbReference type="InterPro" id="IPR029063">
    <property type="entry name" value="SAM-dependent_MTases_sf"/>
</dbReference>
<dbReference type="OrthoDB" id="10254945at2759"/>
<dbReference type="PANTHER" id="PTHR45036:SF1">
    <property type="entry name" value="METHYLTRANSFERASE LIKE 7A"/>
    <property type="match status" value="1"/>
</dbReference>
<comment type="caution">
    <text evidence="1">The sequence shown here is derived from an EMBL/GenBank/DDBJ whole genome shotgun (WGS) entry which is preliminary data.</text>
</comment>
<dbReference type="SUPFAM" id="SSF53335">
    <property type="entry name" value="S-adenosyl-L-methionine-dependent methyltransferases"/>
    <property type="match status" value="1"/>
</dbReference>
<organism evidence="1 2">
    <name type="scientific">Coemansia guatemalensis</name>
    <dbReference type="NCBI Taxonomy" id="2761395"/>
    <lineage>
        <taxon>Eukaryota</taxon>
        <taxon>Fungi</taxon>
        <taxon>Fungi incertae sedis</taxon>
        <taxon>Zoopagomycota</taxon>
        <taxon>Kickxellomycotina</taxon>
        <taxon>Kickxellomycetes</taxon>
        <taxon>Kickxellales</taxon>
        <taxon>Kickxellaceae</taxon>
        <taxon>Coemansia</taxon>
    </lineage>
</organism>
<dbReference type="Proteomes" id="UP001140094">
    <property type="component" value="Unassembled WGS sequence"/>
</dbReference>
<name>A0A9W8HNP5_9FUNG</name>
<dbReference type="PANTHER" id="PTHR45036">
    <property type="entry name" value="METHYLTRANSFERASE LIKE 7B"/>
    <property type="match status" value="1"/>
</dbReference>
<evidence type="ECO:0000313" key="1">
    <source>
        <dbReference type="EMBL" id="KAJ2793910.1"/>
    </source>
</evidence>
<dbReference type="Pfam" id="PF13489">
    <property type="entry name" value="Methyltransf_23"/>
    <property type="match status" value="1"/>
</dbReference>
<dbReference type="EMBL" id="JANBUO010002720">
    <property type="protein sequence ID" value="KAJ2793910.1"/>
    <property type="molecule type" value="Genomic_DNA"/>
</dbReference>
<sequence>YFTFQWSFLAVGQDERTDPYRSKLWKEAYGNVLELGPGFSSSLKHLHHKTTKDSSYNVDPDVIHSYTALEPNPFMYGGLQENAEKNGFRVEYDHVSYPECTISGTEDPHKELVPFKIVRGTLDDSDNIPQAILDGAPYDTVLTSFALCTAANPEESIRNIMRLLKPGGSYIFVEHIRHPTPGDPLVVEDNGVDGQFWGKMQDWVNPIWNIFGHGCHITRKTGENIANMDGWKSVDHKMVRVNDALIAYFLPMSFGKAIKA</sequence>
<gene>
    <name evidence="1" type="ORF">H4R20_006395</name>
</gene>
<keyword evidence="2" id="KW-1185">Reference proteome</keyword>
<feature type="non-terminal residue" evidence="1">
    <location>
        <position position="1"/>
    </location>
</feature>
<dbReference type="InterPro" id="IPR052356">
    <property type="entry name" value="Thiol_S-MT"/>
</dbReference>
<evidence type="ECO:0008006" key="3">
    <source>
        <dbReference type="Google" id="ProtNLM"/>
    </source>
</evidence>
<proteinExistence type="predicted"/>
<accession>A0A9W8HNP5</accession>
<dbReference type="AlphaFoldDB" id="A0A9W8HNP5"/>
<protein>
    <recommendedName>
        <fullName evidence="3">S-adenosyl-L-methionine-dependent methyltransferase</fullName>
    </recommendedName>
</protein>